<dbReference type="InterPro" id="IPR010775">
    <property type="entry name" value="DUF1365"/>
</dbReference>
<dbReference type="RefSeq" id="WP_027311573.1">
    <property type="nucleotide sequence ID" value="NZ_JAUESS010000007.1"/>
</dbReference>
<keyword evidence="2" id="KW-1185">Reference proteome</keyword>
<proteinExistence type="predicted"/>
<accession>A0ABV5ZA20</accession>
<dbReference type="PANTHER" id="PTHR33973">
    <property type="entry name" value="OS07G0153300 PROTEIN"/>
    <property type="match status" value="1"/>
</dbReference>
<organism evidence="1 2">
    <name type="scientific">Balneatrix alpica</name>
    <dbReference type="NCBI Taxonomy" id="75684"/>
    <lineage>
        <taxon>Bacteria</taxon>
        <taxon>Pseudomonadati</taxon>
        <taxon>Pseudomonadota</taxon>
        <taxon>Gammaproteobacteria</taxon>
        <taxon>Oceanospirillales</taxon>
        <taxon>Balneatrichaceae</taxon>
        <taxon>Balneatrix</taxon>
    </lineage>
</organism>
<sequence>MSSALQSCLYRGWVMHHRWRPRTHRFQYQVCSWLVDLDELTELDRLSPWLAVNRWAPFSFHEADHGDGSVHPLRVQVERLLAEAGLAKPARIKLLCYPRIWGYVFNPISIYFCEDEAGQLLATLHEVNNTLGERHLYLIDQPQAGALQRQQAGKRMYVSPFTPMQSHYRFRIQLPGSQLRVGILQLDEQGPLLHAQFYGQRVPLSSPQLRRQLMAMPLMTLKVIAAIHWQALRLWWKGVPVFRHQASRPWAWSRGQASVSARESTQEKSA</sequence>
<dbReference type="Pfam" id="PF07103">
    <property type="entry name" value="DUF1365"/>
    <property type="match status" value="1"/>
</dbReference>
<evidence type="ECO:0000313" key="1">
    <source>
        <dbReference type="EMBL" id="MFB9886075.1"/>
    </source>
</evidence>
<dbReference type="PANTHER" id="PTHR33973:SF4">
    <property type="entry name" value="OS07G0153300 PROTEIN"/>
    <property type="match status" value="1"/>
</dbReference>
<gene>
    <name evidence="1" type="ORF">ACFFLH_06610</name>
</gene>
<dbReference type="Proteomes" id="UP001589628">
    <property type="component" value="Unassembled WGS sequence"/>
</dbReference>
<evidence type="ECO:0000313" key="2">
    <source>
        <dbReference type="Proteomes" id="UP001589628"/>
    </source>
</evidence>
<name>A0ABV5ZA20_9GAMM</name>
<reference evidence="1 2" key="1">
    <citation type="submission" date="2024-09" db="EMBL/GenBank/DDBJ databases">
        <authorList>
            <person name="Sun Q."/>
            <person name="Mori K."/>
        </authorList>
    </citation>
    <scope>NUCLEOTIDE SEQUENCE [LARGE SCALE GENOMIC DNA]</scope>
    <source>
        <strain evidence="1 2">ATCC 51285</strain>
    </source>
</reference>
<protein>
    <submittedName>
        <fullName evidence="1">DUF1365 domain-containing protein</fullName>
    </submittedName>
</protein>
<comment type="caution">
    <text evidence="1">The sequence shown here is derived from an EMBL/GenBank/DDBJ whole genome shotgun (WGS) entry which is preliminary data.</text>
</comment>
<dbReference type="EMBL" id="JBHLZN010000002">
    <property type="protein sequence ID" value="MFB9886075.1"/>
    <property type="molecule type" value="Genomic_DNA"/>
</dbReference>